<dbReference type="Proteomes" id="UP000478052">
    <property type="component" value="Unassembled WGS sequence"/>
</dbReference>
<keyword evidence="3" id="KW-1185">Reference proteome</keyword>
<feature type="non-terminal residue" evidence="2">
    <location>
        <position position="1"/>
    </location>
</feature>
<feature type="transmembrane region" description="Helical" evidence="1">
    <location>
        <begin position="20"/>
        <end position="42"/>
    </location>
</feature>
<keyword evidence="1" id="KW-0472">Membrane</keyword>
<organism evidence="2 3">
    <name type="scientific">Aphis craccivora</name>
    <name type="common">Cowpea aphid</name>
    <dbReference type="NCBI Taxonomy" id="307492"/>
    <lineage>
        <taxon>Eukaryota</taxon>
        <taxon>Metazoa</taxon>
        <taxon>Ecdysozoa</taxon>
        <taxon>Arthropoda</taxon>
        <taxon>Hexapoda</taxon>
        <taxon>Insecta</taxon>
        <taxon>Pterygota</taxon>
        <taxon>Neoptera</taxon>
        <taxon>Paraneoptera</taxon>
        <taxon>Hemiptera</taxon>
        <taxon>Sternorrhyncha</taxon>
        <taxon>Aphidomorpha</taxon>
        <taxon>Aphidoidea</taxon>
        <taxon>Aphididae</taxon>
        <taxon>Aphidini</taxon>
        <taxon>Aphis</taxon>
        <taxon>Aphis</taxon>
    </lineage>
</organism>
<name>A0A6G0YVE5_APHCR</name>
<sequence length="70" mass="8130">AFFAETTFSWSFNYSFLVRAFFFRTRFFSFFNCWLSSSFLYWRISSSELSSSELSSDSAFLTGTTFLAGS</sequence>
<evidence type="ECO:0000256" key="1">
    <source>
        <dbReference type="SAM" id="Phobius"/>
    </source>
</evidence>
<proteinExistence type="predicted"/>
<gene>
    <name evidence="2" type="ORF">FWK35_00003559</name>
</gene>
<keyword evidence="1" id="KW-0812">Transmembrane</keyword>
<evidence type="ECO:0000313" key="3">
    <source>
        <dbReference type="Proteomes" id="UP000478052"/>
    </source>
</evidence>
<reference evidence="2 3" key="1">
    <citation type="submission" date="2019-08" db="EMBL/GenBank/DDBJ databases">
        <title>Whole genome of Aphis craccivora.</title>
        <authorList>
            <person name="Voronova N.V."/>
            <person name="Shulinski R.S."/>
            <person name="Bandarenka Y.V."/>
            <person name="Zhorov D.G."/>
            <person name="Warner D."/>
        </authorList>
    </citation>
    <scope>NUCLEOTIDE SEQUENCE [LARGE SCALE GENOMIC DNA]</scope>
    <source>
        <strain evidence="2">180601</strain>
        <tissue evidence="2">Whole Body</tissue>
    </source>
</reference>
<protein>
    <submittedName>
        <fullName evidence="2">Uncharacterized protein</fullName>
    </submittedName>
</protein>
<keyword evidence="1" id="KW-1133">Transmembrane helix</keyword>
<comment type="caution">
    <text evidence="2">The sequence shown here is derived from an EMBL/GenBank/DDBJ whole genome shotgun (WGS) entry which is preliminary data.</text>
</comment>
<evidence type="ECO:0000313" key="2">
    <source>
        <dbReference type="EMBL" id="KAF0762000.1"/>
    </source>
</evidence>
<dbReference type="EMBL" id="VUJU01002246">
    <property type="protein sequence ID" value="KAF0762000.1"/>
    <property type="molecule type" value="Genomic_DNA"/>
</dbReference>
<dbReference type="AlphaFoldDB" id="A0A6G0YVE5"/>
<accession>A0A6G0YVE5</accession>